<organism evidence="4 5">
    <name type="scientific">Lophiotrema nucula</name>
    <dbReference type="NCBI Taxonomy" id="690887"/>
    <lineage>
        <taxon>Eukaryota</taxon>
        <taxon>Fungi</taxon>
        <taxon>Dikarya</taxon>
        <taxon>Ascomycota</taxon>
        <taxon>Pezizomycotina</taxon>
        <taxon>Dothideomycetes</taxon>
        <taxon>Pleosporomycetidae</taxon>
        <taxon>Pleosporales</taxon>
        <taxon>Lophiotremataceae</taxon>
        <taxon>Lophiotrema</taxon>
    </lineage>
</organism>
<evidence type="ECO:0000313" key="4">
    <source>
        <dbReference type="EMBL" id="KAF2111651.1"/>
    </source>
</evidence>
<dbReference type="PANTHER" id="PTHR10039:SF16">
    <property type="entry name" value="GPI INOSITOL-DEACYLASE"/>
    <property type="match status" value="1"/>
</dbReference>
<dbReference type="OrthoDB" id="1577640at2759"/>
<gene>
    <name evidence="4" type="ORF">BDV96DRAFT_581488</name>
</gene>
<dbReference type="PANTHER" id="PTHR10039">
    <property type="entry name" value="AMELOGENIN"/>
    <property type="match status" value="1"/>
</dbReference>
<name>A0A6A5YZY7_9PLEO</name>
<feature type="chain" id="PRO_5025678244" description="Nephrocystin 3-like N-terminal domain-containing protein" evidence="2">
    <location>
        <begin position="17"/>
        <end position="426"/>
    </location>
</feature>
<keyword evidence="1" id="KW-0677">Repeat</keyword>
<dbReference type="InterPro" id="IPR027417">
    <property type="entry name" value="P-loop_NTPase"/>
</dbReference>
<proteinExistence type="predicted"/>
<keyword evidence="2" id="KW-0732">Signal</keyword>
<feature type="domain" description="Nephrocystin 3-like N-terminal" evidence="3">
    <location>
        <begin position="202"/>
        <end position="363"/>
    </location>
</feature>
<accession>A0A6A5YZY7</accession>
<dbReference type="EMBL" id="ML977333">
    <property type="protein sequence ID" value="KAF2111651.1"/>
    <property type="molecule type" value="Genomic_DNA"/>
</dbReference>
<dbReference type="InterPro" id="IPR056884">
    <property type="entry name" value="NPHP3-like_N"/>
</dbReference>
<evidence type="ECO:0000256" key="1">
    <source>
        <dbReference type="ARBA" id="ARBA00022737"/>
    </source>
</evidence>
<dbReference type="Gene3D" id="3.40.50.300">
    <property type="entry name" value="P-loop containing nucleotide triphosphate hydrolases"/>
    <property type="match status" value="1"/>
</dbReference>
<reference evidence="4" key="1">
    <citation type="journal article" date="2020" name="Stud. Mycol.">
        <title>101 Dothideomycetes genomes: a test case for predicting lifestyles and emergence of pathogens.</title>
        <authorList>
            <person name="Haridas S."/>
            <person name="Albert R."/>
            <person name="Binder M."/>
            <person name="Bloem J."/>
            <person name="Labutti K."/>
            <person name="Salamov A."/>
            <person name="Andreopoulos B."/>
            <person name="Baker S."/>
            <person name="Barry K."/>
            <person name="Bills G."/>
            <person name="Bluhm B."/>
            <person name="Cannon C."/>
            <person name="Castanera R."/>
            <person name="Culley D."/>
            <person name="Daum C."/>
            <person name="Ezra D."/>
            <person name="Gonzalez J."/>
            <person name="Henrissat B."/>
            <person name="Kuo A."/>
            <person name="Liang C."/>
            <person name="Lipzen A."/>
            <person name="Lutzoni F."/>
            <person name="Magnuson J."/>
            <person name="Mondo S."/>
            <person name="Nolan M."/>
            <person name="Ohm R."/>
            <person name="Pangilinan J."/>
            <person name="Park H.-J."/>
            <person name="Ramirez L."/>
            <person name="Alfaro M."/>
            <person name="Sun H."/>
            <person name="Tritt A."/>
            <person name="Yoshinaga Y."/>
            <person name="Zwiers L.-H."/>
            <person name="Turgeon B."/>
            <person name="Goodwin S."/>
            <person name="Spatafora J."/>
            <person name="Crous P."/>
            <person name="Grigoriev I."/>
        </authorList>
    </citation>
    <scope>NUCLEOTIDE SEQUENCE</scope>
    <source>
        <strain evidence="4">CBS 627.86</strain>
    </source>
</reference>
<sequence>MAEALAGLAIAASVVAVIQIADRVVGVCKYYLGHVKDAPADLRAVLVEISSVKSLFENLQFLSKCKQGYSKAVSSLDGPDGPVERCRVAVKALEDLFPSDLIQQTNSNRWRRKKVKATLAALAWPLREKKAKTLLAEIGRYKSAISLALVTDSAHDIKTILSNTLEIRNELSEVQRNEVYRWLKHTDPSQLHHQACGQYEPGTGNWVLRSPEWAAWLALERRCVWIHGIPGAGKTVLMSYLIKQVTAQFRGATNPKLGIVYYYCYFGHNQDEAIPLLRWLLEQLCRQVDAVPFTIRGLMKRGGEPSQHDLLEGIHQVLDSFETAYLAVDAVDESQCRKNLLAVLTILGIEERFKKLRLLVSSREYREIEVVMTSFSTPVSMSNPFVEEDIGRLVKSLLYTNRKYRNWPQTFLTEIEHTISTQARGM</sequence>
<dbReference type="Proteomes" id="UP000799770">
    <property type="component" value="Unassembled WGS sequence"/>
</dbReference>
<feature type="signal peptide" evidence="2">
    <location>
        <begin position="1"/>
        <end position="16"/>
    </location>
</feature>
<dbReference type="SUPFAM" id="SSF52540">
    <property type="entry name" value="P-loop containing nucleoside triphosphate hydrolases"/>
    <property type="match status" value="1"/>
</dbReference>
<protein>
    <recommendedName>
        <fullName evidence="3">Nephrocystin 3-like N-terminal domain-containing protein</fullName>
    </recommendedName>
</protein>
<evidence type="ECO:0000256" key="2">
    <source>
        <dbReference type="SAM" id="SignalP"/>
    </source>
</evidence>
<evidence type="ECO:0000313" key="5">
    <source>
        <dbReference type="Proteomes" id="UP000799770"/>
    </source>
</evidence>
<dbReference type="AlphaFoldDB" id="A0A6A5YZY7"/>
<evidence type="ECO:0000259" key="3">
    <source>
        <dbReference type="Pfam" id="PF24883"/>
    </source>
</evidence>
<dbReference type="Pfam" id="PF24883">
    <property type="entry name" value="NPHP3_N"/>
    <property type="match status" value="1"/>
</dbReference>
<keyword evidence="5" id="KW-1185">Reference proteome</keyword>